<evidence type="ECO:0000256" key="1">
    <source>
        <dbReference type="ARBA" id="ARBA00001933"/>
    </source>
</evidence>
<dbReference type="Gene3D" id="1.20.120.450">
    <property type="entry name" value="dinb family like domain"/>
    <property type="match status" value="1"/>
</dbReference>
<keyword evidence="8" id="KW-1185">Reference proteome</keyword>
<accession>A0ABP5STQ1</accession>
<dbReference type="InterPro" id="IPR034660">
    <property type="entry name" value="DinB/YfiT-like"/>
</dbReference>
<dbReference type="Proteomes" id="UP001501444">
    <property type="component" value="Unassembled WGS sequence"/>
</dbReference>
<organism evidence="7 8">
    <name type="scientific">Dactylosporangium salmoneum</name>
    <dbReference type="NCBI Taxonomy" id="53361"/>
    <lineage>
        <taxon>Bacteria</taxon>
        <taxon>Bacillati</taxon>
        <taxon>Actinomycetota</taxon>
        <taxon>Actinomycetes</taxon>
        <taxon>Micromonosporales</taxon>
        <taxon>Micromonosporaceae</taxon>
        <taxon>Dactylosporangium</taxon>
    </lineage>
</organism>
<dbReference type="EC" id="4.4.1.13" evidence="2"/>
<keyword evidence="3" id="KW-0663">Pyridoxal phosphate</keyword>
<sequence length="519" mass="55127">MITVEEYLDATGRALTGMAGIVAGLGDELANTRPPVQGASSPYALLTHCLGVAGYWAGALVAGRAVERDRDAEFTSAGPVAPLLERVDAARRQLAEDARGADFAGPLRAAPDPGFLGPAGIATQGAALLHVYEELTQHHGQMEILRDLLRPQRPVDTARLRSGTGVKWGSLGPDTLGAWVADMDLGVAPPIRRALLDAVDREDFGYPHWPAGDPVPAAFEAWMARRHGWTPAGDRTRVFTDVLQILQVTLEHATRPGDGVAIHVPAYPPFLESIRRAGRRIVALAPDRVPDTVDARLLVLVNPHNPTGRVFRRGELEGLLALAERHDLTVLADEIHADLVYAPHAHLPFAALGPEAARRTVTATSATKAFNLAGLRCAVAHVGPAALRASLDALPIDYFGTPSTLSRLATVAAWRDGAAWLERLRATLAANRAAVAGWAAGLGLAHTPPEGTYLAWLGGVPGPLPAQRLERTARVRLSEGADFSRGTGVDTEGFVRLNFATGPAVLAEILERLTPALAR</sequence>
<dbReference type="SUPFAM" id="SSF109854">
    <property type="entry name" value="DinB/YfiT-like putative metalloenzymes"/>
    <property type="match status" value="1"/>
</dbReference>
<protein>
    <recommendedName>
        <fullName evidence="2">cysteine-S-conjugate beta-lyase</fullName>
        <ecNumber evidence="2">4.4.1.13</ecNumber>
    </recommendedName>
</protein>
<name>A0ABP5STQ1_9ACTN</name>
<dbReference type="InterPro" id="IPR007061">
    <property type="entry name" value="MST-like"/>
</dbReference>
<dbReference type="InterPro" id="IPR051798">
    <property type="entry name" value="Class-II_PLP-Dep_Aminotrans"/>
</dbReference>
<evidence type="ECO:0000313" key="8">
    <source>
        <dbReference type="Proteomes" id="UP001501444"/>
    </source>
</evidence>
<dbReference type="InterPro" id="IPR015422">
    <property type="entry name" value="PyrdxlP-dep_Trfase_small"/>
</dbReference>
<evidence type="ECO:0000256" key="4">
    <source>
        <dbReference type="ARBA" id="ARBA00023239"/>
    </source>
</evidence>
<evidence type="ECO:0000313" key="7">
    <source>
        <dbReference type="EMBL" id="GAA2338488.1"/>
    </source>
</evidence>
<dbReference type="Gene3D" id="3.40.640.10">
    <property type="entry name" value="Type I PLP-dependent aspartate aminotransferase-like (Major domain)"/>
    <property type="match status" value="1"/>
</dbReference>
<dbReference type="Gene3D" id="3.90.1150.10">
    <property type="entry name" value="Aspartate Aminotransferase, domain 1"/>
    <property type="match status" value="1"/>
</dbReference>
<dbReference type="EMBL" id="BAAARV010000018">
    <property type="protein sequence ID" value="GAA2338488.1"/>
    <property type="molecule type" value="Genomic_DNA"/>
</dbReference>
<comment type="similarity">
    <text evidence="5">Belongs to the class-II pyridoxal-phosphate-dependent aminotransferase family. MalY/PatB cystathionine beta-lyase subfamily.</text>
</comment>
<dbReference type="Pfam" id="PF00155">
    <property type="entry name" value="Aminotran_1_2"/>
    <property type="match status" value="1"/>
</dbReference>
<dbReference type="PANTHER" id="PTHR43525:SF2">
    <property type="entry name" value="CYSTATHIONINE BETA-LYASE-RELATED"/>
    <property type="match status" value="1"/>
</dbReference>
<dbReference type="Pfam" id="PF04978">
    <property type="entry name" value="MST"/>
    <property type="match status" value="1"/>
</dbReference>
<dbReference type="CDD" id="cd00609">
    <property type="entry name" value="AAT_like"/>
    <property type="match status" value="1"/>
</dbReference>
<dbReference type="SUPFAM" id="SSF53383">
    <property type="entry name" value="PLP-dependent transferases"/>
    <property type="match status" value="1"/>
</dbReference>
<proteinExistence type="inferred from homology"/>
<evidence type="ECO:0000256" key="3">
    <source>
        <dbReference type="ARBA" id="ARBA00022898"/>
    </source>
</evidence>
<gene>
    <name evidence="7" type="ORF">GCM10010170_020150</name>
</gene>
<dbReference type="InterPro" id="IPR004839">
    <property type="entry name" value="Aminotransferase_I/II_large"/>
</dbReference>
<dbReference type="InterPro" id="IPR015421">
    <property type="entry name" value="PyrdxlP-dep_Trfase_major"/>
</dbReference>
<dbReference type="RefSeq" id="WP_344612019.1">
    <property type="nucleotide sequence ID" value="NZ_BAAARV010000018.1"/>
</dbReference>
<keyword evidence="4" id="KW-0456">Lyase</keyword>
<dbReference type="InterPro" id="IPR015424">
    <property type="entry name" value="PyrdxlP-dep_Trfase"/>
</dbReference>
<comment type="cofactor">
    <cofactor evidence="1">
        <name>pyridoxal 5'-phosphate</name>
        <dbReference type="ChEBI" id="CHEBI:597326"/>
    </cofactor>
</comment>
<comment type="caution">
    <text evidence="7">The sequence shown here is derived from an EMBL/GenBank/DDBJ whole genome shotgun (WGS) entry which is preliminary data.</text>
</comment>
<feature type="domain" description="Aminotransferase class I/classII large" evidence="6">
    <location>
        <begin position="246"/>
        <end position="513"/>
    </location>
</feature>
<dbReference type="PANTHER" id="PTHR43525">
    <property type="entry name" value="PROTEIN MALY"/>
    <property type="match status" value="1"/>
</dbReference>
<reference evidence="8" key="1">
    <citation type="journal article" date="2019" name="Int. J. Syst. Evol. Microbiol.">
        <title>The Global Catalogue of Microorganisms (GCM) 10K type strain sequencing project: providing services to taxonomists for standard genome sequencing and annotation.</title>
        <authorList>
            <consortium name="The Broad Institute Genomics Platform"/>
            <consortium name="The Broad Institute Genome Sequencing Center for Infectious Disease"/>
            <person name="Wu L."/>
            <person name="Ma J."/>
        </authorList>
    </citation>
    <scope>NUCLEOTIDE SEQUENCE [LARGE SCALE GENOMIC DNA]</scope>
    <source>
        <strain evidence="8">JCM 3272</strain>
    </source>
</reference>
<evidence type="ECO:0000256" key="2">
    <source>
        <dbReference type="ARBA" id="ARBA00012224"/>
    </source>
</evidence>
<evidence type="ECO:0000256" key="5">
    <source>
        <dbReference type="ARBA" id="ARBA00037974"/>
    </source>
</evidence>
<evidence type="ECO:0000259" key="6">
    <source>
        <dbReference type="Pfam" id="PF00155"/>
    </source>
</evidence>